<comment type="caution">
    <text evidence="3">The sequence shown here is derived from an EMBL/GenBank/DDBJ whole genome shotgun (WGS) entry which is preliminary data.</text>
</comment>
<evidence type="ECO:0000313" key="4">
    <source>
        <dbReference type="Proteomes" id="UP000091918"/>
    </source>
</evidence>
<protein>
    <recommendedName>
        <fullName evidence="2">WKF domain-containing protein</fullName>
    </recommendedName>
</protein>
<name>A0A1B7NYQ6_9EURO</name>
<feature type="compositionally biased region" description="Low complexity" evidence="1">
    <location>
        <begin position="351"/>
        <end position="362"/>
    </location>
</feature>
<reference evidence="3 4" key="1">
    <citation type="submission" date="2015-07" db="EMBL/GenBank/DDBJ databases">
        <title>Emmonsia species relationships and genome sequence.</title>
        <authorList>
            <person name="Cuomo C.A."/>
            <person name="Schwartz I.S."/>
            <person name="Kenyon C."/>
            <person name="de Hoog G.S."/>
            <person name="Govender N.P."/>
            <person name="Botha A."/>
            <person name="Moreno L."/>
            <person name="de Vries M."/>
            <person name="Munoz J.F."/>
            <person name="Stielow J.B."/>
        </authorList>
    </citation>
    <scope>NUCLEOTIDE SEQUENCE [LARGE SCALE GENOMIC DNA]</scope>
    <source>
        <strain evidence="3 4">CBS 136260</strain>
    </source>
</reference>
<feature type="region of interest" description="Disordered" evidence="1">
    <location>
        <begin position="281"/>
        <end position="300"/>
    </location>
</feature>
<dbReference type="Proteomes" id="UP000091918">
    <property type="component" value="Unassembled WGS sequence"/>
</dbReference>
<feature type="compositionally biased region" description="Acidic residues" evidence="1">
    <location>
        <begin position="124"/>
        <end position="141"/>
    </location>
</feature>
<evidence type="ECO:0000256" key="1">
    <source>
        <dbReference type="SAM" id="MobiDB-lite"/>
    </source>
</evidence>
<feature type="compositionally biased region" description="Basic and acidic residues" evidence="1">
    <location>
        <begin position="68"/>
        <end position="88"/>
    </location>
</feature>
<sequence>MAARIPAWKKLGLQLKNSTTSATERDTSLPVVANASSPSKVTKKRALAAENEEPNGKKQRMESGMIDDETKRGDAKRNAKKKTQDSEIKSSMTLSSIEQQDDKPEHKPKSKKRKSVSFAADTKSEDEDAELDVEYEDEDDHEPSPAAARKAEKKKLKREQRAKNRPGPTSPSILEATPTHPVLQYLSLYHKSRAQWKFQKNRETHLLKHALSVDRIPSAYNASLAAYLAGIKSEGAKKRVAEAAVEAIKAYDDDVDSEEKNGGDDAPEKDGYRHAITSFRRKLTEQGADPDSLVGDMVGDETTNLKDDWLKKLEKRRRAELVLHFAGGSVPTTQLKPVETKKGKNRKKRTSVVNDTTSSSSESDSDSDSDSESNNANSKPAIKQVNGTNGEPHPETSSSSESGSSPSSSSDSDSETSSNSSSDSDSD</sequence>
<dbReference type="STRING" id="1658172.A0A1B7NYQ6"/>
<dbReference type="InterPro" id="IPR019327">
    <property type="entry name" value="WKF"/>
</dbReference>
<proteinExistence type="predicted"/>
<gene>
    <name evidence="3" type="ORF">ACJ72_03767</name>
</gene>
<organism evidence="3 4">
    <name type="scientific">Emergomyces africanus</name>
    <dbReference type="NCBI Taxonomy" id="1955775"/>
    <lineage>
        <taxon>Eukaryota</taxon>
        <taxon>Fungi</taxon>
        <taxon>Dikarya</taxon>
        <taxon>Ascomycota</taxon>
        <taxon>Pezizomycotina</taxon>
        <taxon>Eurotiomycetes</taxon>
        <taxon>Eurotiomycetidae</taxon>
        <taxon>Onygenales</taxon>
        <taxon>Ajellomycetaceae</taxon>
        <taxon>Emergomyces</taxon>
    </lineage>
</organism>
<feature type="region of interest" description="Disordered" evidence="1">
    <location>
        <begin position="12"/>
        <end position="179"/>
    </location>
</feature>
<accession>A0A1B7NYQ6</accession>
<feature type="region of interest" description="Disordered" evidence="1">
    <location>
        <begin position="331"/>
        <end position="427"/>
    </location>
</feature>
<keyword evidence="4" id="KW-1185">Reference proteome</keyword>
<feature type="compositionally biased region" description="Polar residues" evidence="1">
    <location>
        <begin position="89"/>
        <end position="98"/>
    </location>
</feature>
<dbReference type="EMBL" id="LGUA01000391">
    <property type="protein sequence ID" value="OAX81883.1"/>
    <property type="molecule type" value="Genomic_DNA"/>
</dbReference>
<feature type="compositionally biased region" description="Low complexity" evidence="1">
    <location>
        <begin position="397"/>
        <end position="427"/>
    </location>
</feature>
<dbReference type="PANTHER" id="PTHR22306:SF2">
    <property type="entry name" value="CHROMOSOME 7 OPEN READING FRAME 50"/>
    <property type="match status" value="1"/>
</dbReference>
<dbReference type="OrthoDB" id="10261563at2759"/>
<dbReference type="Pfam" id="PF10180">
    <property type="entry name" value="WKF"/>
    <property type="match status" value="1"/>
</dbReference>
<evidence type="ECO:0000259" key="2">
    <source>
        <dbReference type="Pfam" id="PF10180"/>
    </source>
</evidence>
<dbReference type="AlphaFoldDB" id="A0A1B7NYQ6"/>
<evidence type="ECO:0000313" key="3">
    <source>
        <dbReference type="EMBL" id="OAX81883.1"/>
    </source>
</evidence>
<feature type="compositionally biased region" description="Basic residues" evidence="1">
    <location>
        <begin position="151"/>
        <end position="164"/>
    </location>
</feature>
<feature type="domain" description="WKF" evidence="2">
    <location>
        <begin position="184"/>
        <end position="246"/>
    </location>
</feature>
<dbReference type="PANTHER" id="PTHR22306">
    <property type="entry name" value="CHROMOSOME 7 OPEN READING FRAME 50"/>
    <property type="match status" value="1"/>
</dbReference>